<dbReference type="RefSeq" id="WP_124152513.1">
    <property type="nucleotide sequence ID" value="NZ_RQIS01000013.1"/>
</dbReference>
<feature type="transmembrane region" description="Helical" evidence="1">
    <location>
        <begin position="203"/>
        <end position="236"/>
    </location>
</feature>
<feature type="transmembrane region" description="Helical" evidence="1">
    <location>
        <begin position="138"/>
        <end position="166"/>
    </location>
</feature>
<organism evidence="2 3">
    <name type="scientific">Paraburkholderia dinghuensis</name>
    <dbReference type="NCBI Taxonomy" id="2305225"/>
    <lineage>
        <taxon>Bacteria</taxon>
        <taxon>Pseudomonadati</taxon>
        <taxon>Pseudomonadota</taxon>
        <taxon>Betaproteobacteria</taxon>
        <taxon>Burkholderiales</taxon>
        <taxon>Burkholderiaceae</taxon>
        <taxon>Paraburkholderia</taxon>
    </lineage>
</organism>
<accession>A0A3N6PWX2</accession>
<feature type="transmembrane region" description="Helical" evidence="1">
    <location>
        <begin position="248"/>
        <end position="265"/>
    </location>
</feature>
<feature type="transmembrane region" description="Helical" evidence="1">
    <location>
        <begin position="111"/>
        <end position="132"/>
    </location>
</feature>
<dbReference type="InterPro" id="IPR018688">
    <property type="entry name" value="PpoB2-like"/>
</dbReference>
<feature type="transmembrane region" description="Helical" evidence="1">
    <location>
        <begin position="79"/>
        <end position="99"/>
    </location>
</feature>
<keyword evidence="1" id="KW-1133">Transmembrane helix</keyword>
<dbReference type="EMBL" id="RQIS01000013">
    <property type="protein sequence ID" value="RQH04436.1"/>
    <property type="molecule type" value="Genomic_DNA"/>
</dbReference>
<reference evidence="2 3" key="1">
    <citation type="submission" date="2018-11" db="EMBL/GenBank/DDBJ databases">
        <title>Paraburkholderia sp. DHOA04, isolated from soil.</title>
        <authorList>
            <person name="Gao Z.-H."/>
            <person name="Qiu L.-H."/>
            <person name="Fu J.-C."/>
        </authorList>
    </citation>
    <scope>NUCLEOTIDE SEQUENCE [LARGE SCALE GENOMIC DNA]</scope>
    <source>
        <strain evidence="2 3">DHOA04</strain>
    </source>
</reference>
<feature type="transmembrane region" description="Helical" evidence="1">
    <location>
        <begin position="21"/>
        <end position="46"/>
    </location>
</feature>
<sequence length="271" mass="27944">MMRAQPITEACVRMRKRVRAGAWIGVAALLFCVATTLTIAICTSMSSKGGMPMPGGWTMSMAWARLCGQTWPGAAASFIAMWSAMMVAMMLPALSRYLAAASGQAQARAGWFVLQVALGYFAVWVALGVALYPVGACLAALALCVSAFSRAVPVMAGVIVLLAGAFQLSSVKARFLACCRAAAPQSFARYAPMGLALRHGARLGWHCVGCCAGLTAMVLVIGVMDLRAMAFAAAAISGERYARNGARVARVVGGCLLAAGGVLLAKAGGLA</sequence>
<dbReference type="AlphaFoldDB" id="A0A3N6PWX2"/>
<evidence type="ECO:0000256" key="1">
    <source>
        <dbReference type="SAM" id="Phobius"/>
    </source>
</evidence>
<proteinExistence type="predicted"/>
<evidence type="ECO:0000313" key="3">
    <source>
        <dbReference type="Proteomes" id="UP000272778"/>
    </source>
</evidence>
<dbReference type="OrthoDB" id="980055at2"/>
<protein>
    <submittedName>
        <fullName evidence="2">DUF2182 domain-containing protein</fullName>
    </submittedName>
</protein>
<gene>
    <name evidence="2" type="ORF">D1Y85_18410</name>
</gene>
<keyword evidence="3" id="KW-1185">Reference proteome</keyword>
<comment type="caution">
    <text evidence="2">The sequence shown here is derived from an EMBL/GenBank/DDBJ whole genome shotgun (WGS) entry which is preliminary data.</text>
</comment>
<keyword evidence="1" id="KW-0472">Membrane</keyword>
<evidence type="ECO:0000313" key="2">
    <source>
        <dbReference type="EMBL" id="RQH04436.1"/>
    </source>
</evidence>
<name>A0A3N6PWX2_9BURK</name>
<dbReference type="Proteomes" id="UP000272778">
    <property type="component" value="Unassembled WGS sequence"/>
</dbReference>
<keyword evidence="1" id="KW-0812">Transmembrane</keyword>
<dbReference type="Pfam" id="PF09948">
    <property type="entry name" value="PpoB2"/>
    <property type="match status" value="1"/>
</dbReference>